<dbReference type="EMBL" id="JH413814">
    <property type="protein sequence ID" value="EHL31443.1"/>
    <property type="molecule type" value="Genomic_DNA"/>
</dbReference>
<dbReference type="InParanoid" id="G9EMP9"/>
<protein>
    <submittedName>
        <fullName evidence="1">Uncharacterized protein</fullName>
    </submittedName>
</protein>
<evidence type="ECO:0000313" key="1">
    <source>
        <dbReference type="EMBL" id="EHL31443.1"/>
    </source>
</evidence>
<reference evidence="1 2" key="1">
    <citation type="journal article" date="2011" name="BMC Genomics">
        <title>Insight into cross-talk between intra-amoebal pathogens.</title>
        <authorList>
            <person name="Gimenez G."/>
            <person name="Bertelli C."/>
            <person name="Moliner C."/>
            <person name="Robert C."/>
            <person name="Raoult D."/>
            <person name="Fournier P.E."/>
            <person name="Greub G."/>
        </authorList>
    </citation>
    <scope>NUCLEOTIDE SEQUENCE [LARGE SCALE GENOMIC DNA]</scope>
    <source>
        <strain evidence="1 2">LLAP12</strain>
    </source>
</reference>
<accession>G9EMP9</accession>
<gene>
    <name evidence="1" type="ORF">LDG_6519</name>
</gene>
<evidence type="ECO:0000313" key="2">
    <source>
        <dbReference type="Proteomes" id="UP000002770"/>
    </source>
</evidence>
<dbReference type="HOGENOM" id="CLU_3345253_0_0_6"/>
<name>G9EMP9_9GAMM</name>
<sequence>MSHSNNAGRLRESAQQIEYKKLLRLTKVALLLLWVNK</sequence>
<proteinExistence type="predicted"/>
<dbReference type="Proteomes" id="UP000002770">
    <property type="component" value="Unassembled WGS sequence"/>
</dbReference>
<keyword evidence="2" id="KW-1185">Reference proteome</keyword>
<organism evidence="1 2">
    <name type="scientific">Legionella drancourtii LLAP12</name>
    <dbReference type="NCBI Taxonomy" id="658187"/>
    <lineage>
        <taxon>Bacteria</taxon>
        <taxon>Pseudomonadati</taxon>
        <taxon>Pseudomonadota</taxon>
        <taxon>Gammaproteobacteria</taxon>
        <taxon>Legionellales</taxon>
        <taxon>Legionellaceae</taxon>
        <taxon>Legionella</taxon>
    </lineage>
</organism>
<dbReference type="AlphaFoldDB" id="G9EMP9"/>